<reference evidence="6 7" key="1">
    <citation type="submission" date="2016-10" db="EMBL/GenBank/DDBJ databases">
        <authorList>
            <person name="de Groot N.N."/>
        </authorList>
    </citation>
    <scope>NUCLEOTIDE SEQUENCE [LARGE SCALE GENOMIC DNA]</scope>
    <source>
        <strain evidence="6 7">DSM 29340</strain>
    </source>
</reference>
<evidence type="ECO:0000256" key="4">
    <source>
        <dbReference type="ARBA" id="ARBA00038306"/>
    </source>
</evidence>
<dbReference type="SUPFAM" id="SSF56925">
    <property type="entry name" value="OMPA-like"/>
    <property type="match status" value="1"/>
</dbReference>
<sequence length="237" mass="25289">MVLAALIWSPPEVRAGSPEKALEEPVVVAPRGPAHDWSGFYAGGSIGYAFNGDDDVGHRAPGGRTLPSPGSLELNGATYGLHLGWRWQRQVPTTLRQFVYGIELGYETGEISDSLSDGTYTASSELDDVLSLRLKSGITDKSNRMLFYGSVAYVRASARYALSGTAGGDTIGIDQGFDTDGYALGLGVDYLLTERLVLGVGLEYANLTSQVLSDAGGSSTKVTPQFTTFRLGLSYRF</sequence>
<dbReference type="EMBL" id="FNYD01000002">
    <property type="protein sequence ID" value="SEI66217.1"/>
    <property type="molecule type" value="Genomic_DNA"/>
</dbReference>
<proteinExistence type="inferred from homology"/>
<name>A0A1H6SN70_9RHOB</name>
<evidence type="ECO:0000259" key="5">
    <source>
        <dbReference type="Pfam" id="PF13505"/>
    </source>
</evidence>
<dbReference type="Proteomes" id="UP000199379">
    <property type="component" value="Unassembled WGS sequence"/>
</dbReference>
<dbReference type="GO" id="GO:0016020">
    <property type="term" value="C:membrane"/>
    <property type="evidence" value="ECO:0007669"/>
    <property type="project" value="UniProtKB-SubCell"/>
</dbReference>
<dbReference type="STRING" id="1227549.SAMN05444007_10278"/>
<dbReference type="Pfam" id="PF13505">
    <property type="entry name" value="OMP_b-brl"/>
    <property type="match status" value="1"/>
</dbReference>
<dbReference type="InterPro" id="IPR051692">
    <property type="entry name" value="OMP-like"/>
</dbReference>
<keyword evidence="2" id="KW-0732">Signal</keyword>
<evidence type="ECO:0000256" key="1">
    <source>
        <dbReference type="ARBA" id="ARBA00004370"/>
    </source>
</evidence>
<organism evidence="6 7">
    <name type="scientific">Cribrihabitans marinus</name>
    <dbReference type="NCBI Taxonomy" id="1227549"/>
    <lineage>
        <taxon>Bacteria</taxon>
        <taxon>Pseudomonadati</taxon>
        <taxon>Pseudomonadota</taxon>
        <taxon>Alphaproteobacteria</taxon>
        <taxon>Rhodobacterales</taxon>
        <taxon>Paracoccaceae</taxon>
        <taxon>Cribrihabitans</taxon>
    </lineage>
</organism>
<evidence type="ECO:0000313" key="6">
    <source>
        <dbReference type="EMBL" id="SEI66217.1"/>
    </source>
</evidence>
<dbReference type="PANTHER" id="PTHR34001">
    <property type="entry name" value="BLL7405 PROTEIN"/>
    <property type="match status" value="1"/>
</dbReference>
<comment type="subcellular location">
    <subcellularLocation>
        <location evidence="1">Membrane</location>
    </subcellularLocation>
</comment>
<evidence type="ECO:0000313" key="7">
    <source>
        <dbReference type="Proteomes" id="UP000199379"/>
    </source>
</evidence>
<feature type="domain" description="Outer membrane protein beta-barrel" evidence="5">
    <location>
        <begin position="29"/>
        <end position="237"/>
    </location>
</feature>
<evidence type="ECO:0000256" key="3">
    <source>
        <dbReference type="ARBA" id="ARBA00023136"/>
    </source>
</evidence>
<evidence type="ECO:0000256" key="2">
    <source>
        <dbReference type="ARBA" id="ARBA00022729"/>
    </source>
</evidence>
<keyword evidence="7" id="KW-1185">Reference proteome</keyword>
<accession>A0A1H6SN70</accession>
<dbReference type="Gene3D" id="2.40.160.20">
    <property type="match status" value="1"/>
</dbReference>
<dbReference type="AlphaFoldDB" id="A0A1H6SN70"/>
<dbReference type="InterPro" id="IPR011250">
    <property type="entry name" value="OMP/PagP_B-barrel"/>
</dbReference>
<keyword evidence="3" id="KW-0472">Membrane</keyword>
<protein>
    <submittedName>
        <fullName evidence="6">Outer membrane immunogenic protein</fullName>
    </submittedName>
</protein>
<gene>
    <name evidence="6" type="ORF">SAMN05444007_10278</name>
</gene>
<dbReference type="PANTHER" id="PTHR34001:SF3">
    <property type="entry name" value="BLL7405 PROTEIN"/>
    <property type="match status" value="1"/>
</dbReference>
<comment type="similarity">
    <text evidence="4">Belongs to the Omp25/RopB family.</text>
</comment>
<dbReference type="InterPro" id="IPR027385">
    <property type="entry name" value="Beta-barrel_OMP"/>
</dbReference>